<dbReference type="PANTHER" id="PTHR31374:SF118">
    <property type="entry name" value="OS01G0924966 PROTEIN"/>
    <property type="match status" value="1"/>
</dbReference>
<evidence type="ECO:0000256" key="1">
    <source>
        <dbReference type="ARBA" id="ARBA00006974"/>
    </source>
</evidence>
<reference evidence="2" key="1">
    <citation type="submission" date="2024-03" db="EMBL/GenBank/DDBJ databases">
        <title>WGS assembly of Saponaria officinalis var. Norfolk2.</title>
        <authorList>
            <person name="Jenkins J."/>
            <person name="Shu S."/>
            <person name="Grimwood J."/>
            <person name="Barry K."/>
            <person name="Goodstein D."/>
            <person name="Schmutz J."/>
            <person name="Leebens-Mack J."/>
            <person name="Osbourn A."/>
        </authorList>
    </citation>
    <scope>NUCLEOTIDE SEQUENCE [LARGE SCALE GENOMIC DNA]</scope>
    <source>
        <strain evidence="2">JIC</strain>
    </source>
</reference>
<dbReference type="EMBL" id="JBDFQZ010000002">
    <property type="protein sequence ID" value="KAK9751193.1"/>
    <property type="molecule type" value="Genomic_DNA"/>
</dbReference>
<evidence type="ECO:0000313" key="2">
    <source>
        <dbReference type="EMBL" id="KAK9751193.1"/>
    </source>
</evidence>
<proteinExistence type="inferred from homology"/>
<dbReference type="Pfam" id="PF02519">
    <property type="entry name" value="Auxin_inducible"/>
    <property type="match status" value="1"/>
</dbReference>
<gene>
    <name evidence="2" type="ORF">RND81_02G249100</name>
</gene>
<comment type="caution">
    <text evidence="2">The sequence shown here is derived from an EMBL/GenBank/DDBJ whole genome shotgun (WGS) entry which is preliminary data.</text>
</comment>
<dbReference type="PANTHER" id="PTHR31374">
    <property type="entry name" value="AUXIN-INDUCED PROTEIN-LIKE-RELATED"/>
    <property type="match status" value="1"/>
</dbReference>
<evidence type="ECO:0000313" key="3">
    <source>
        <dbReference type="Proteomes" id="UP001443914"/>
    </source>
</evidence>
<accession>A0AAW1MX77</accession>
<dbReference type="AlphaFoldDB" id="A0AAW1MX77"/>
<keyword evidence="3" id="KW-1185">Reference proteome</keyword>
<dbReference type="Proteomes" id="UP001443914">
    <property type="component" value="Unassembled WGS sequence"/>
</dbReference>
<dbReference type="GO" id="GO:0009733">
    <property type="term" value="P:response to auxin"/>
    <property type="evidence" value="ECO:0007669"/>
    <property type="project" value="InterPro"/>
</dbReference>
<name>A0AAW1MX77_SAPOF</name>
<comment type="similarity">
    <text evidence="1">Belongs to the ARG7 family.</text>
</comment>
<organism evidence="2 3">
    <name type="scientific">Saponaria officinalis</name>
    <name type="common">Common soapwort</name>
    <name type="synonym">Lychnis saponaria</name>
    <dbReference type="NCBI Taxonomy" id="3572"/>
    <lineage>
        <taxon>Eukaryota</taxon>
        <taxon>Viridiplantae</taxon>
        <taxon>Streptophyta</taxon>
        <taxon>Embryophyta</taxon>
        <taxon>Tracheophyta</taxon>
        <taxon>Spermatophyta</taxon>
        <taxon>Magnoliopsida</taxon>
        <taxon>eudicotyledons</taxon>
        <taxon>Gunneridae</taxon>
        <taxon>Pentapetalae</taxon>
        <taxon>Caryophyllales</taxon>
        <taxon>Caryophyllaceae</taxon>
        <taxon>Caryophylleae</taxon>
        <taxon>Saponaria</taxon>
    </lineage>
</organism>
<protein>
    <submittedName>
        <fullName evidence="2">Uncharacterized protein</fullName>
    </submittedName>
</protein>
<sequence length="195" mass="22150">MEEMRKKRKIRVGIFRKTWERCKSFSHSQQGGKGILAHPPPPLGHSIMENNQVMVKSKSWSSLFPRTPTTPGSKKQVGVATPKGCLSVYVGPERERFVMKVESTNHPLFKMLLEEAEMEYGYNSNGPLVLPCDVDVFIKVLYDMDADRQQGCSPIISTRMTRTSSYNYRALSPPSTTTSTLLTLNNNNIYNHFFQ</sequence>
<dbReference type="InterPro" id="IPR003676">
    <property type="entry name" value="SAUR_fam"/>
</dbReference>